<dbReference type="GeneTree" id="ENSGT01120000272416"/>
<dbReference type="Proteomes" id="UP001501920">
    <property type="component" value="Chromosome 2"/>
</dbReference>
<organism evidence="1 2">
    <name type="scientific">Pygocentrus nattereri</name>
    <name type="common">Red-bellied piranha</name>
    <dbReference type="NCBI Taxonomy" id="42514"/>
    <lineage>
        <taxon>Eukaryota</taxon>
        <taxon>Metazoa</taxon>
        <taxon>Chordata</taxon>
        <taxon>Craniata</taxon>
        <taxon>Vertebrata</taxon>
        <taxon>Euteleostomi</taxon>
        <taxon>Actinopterygii</taxon>
        <taxon>Neopterygii</taxon>
        <taxon>Teleostei</taxon>
        <taxon>Ostariophysi</taxon>
        <taxon>Characiformes</taxon>
        <taxon>Characoidei</taxon>
        <taxon>Pygocentrus</taxon>
    </lineage>
</organism>
<reference evidence="1" key="3">
    <citation type="submission" date="2025-09" db="UniProtKB">
        <authorList>
            <consortium name="Ensembl"/>
        </authorList>
    </citation>
    <scope>IDENTIFICATION</scope>
</reference>
<proteinExistence type="predicted"/>
<protein>
    <submittedName>
        <fullName evidence="1">Uncharacterized protein</fullName>
    </submittedName>
</protein>
<accession>A0A3B4DPQ9</accession>
<sequence length="72" mass="7910">MSLCWINILASLKRKLSTESQSTPEFLLFIYPQGGMSDPLPPRMSAEAEENKHVNLSISSTAVSDSLWLGQG</sequence>
<reference evidence="1 2" key="1">
    <citation type="submission" date="2020-10" db="EMBL/GenBank/DDBJ databases">
        <title>Pygocentrus nattereri (red-bellied piranha) genome, fPygNat1, primary haplotype.</title>
        <authorList>
            <person name="Myers G."/>
            <person name="Meyer A."/>
            <person name="Karagic N."/>
            <person name="Pippel M."/>
            <person name="Winkler S."/>
            <person name="Tracey A."/>
            <person name="Wood J."/>
            <person name="Formenti G."/>
            <person name="Howe K."/>
            <person name="Fedrigo O."/>
            <person name="Jarvis E.D."/>
        </authorList>
    </citation>
    <scope>NUCLEOTIDE SEQUENCE [LARGE SCALE GENOMIC DNA]</scope>
</reference>
<keyword evidence="2" id="KW-1185">Reference proteome</keyword>
<evidence type="ECO:0000313" key="2">
    <source>
        <dbReference type="Proteomes" id="UP001501920"/>
    </source>
</evidence>
<dbReference type="AlphaFoldDB" id="A0A3B4DPQ9"/>
<dbReference type="Ensembl" id="ENSPNAT00000007579.2">
    <property type="protein sequence ID" value="ENSPNAP00000025453.2"/>
    <property type="gene ID" value="ENSPNAG00000010549.2"/>
</dbReference>
<reference evidence="1" key="2">
    <citation type="submission" date="2025-08" db="UniProtKB">
        <authorList>
            <consortium name="Ensembl"/>
        </authorList>
    </citation>
    <scope>IDENTIFICATION</scope>
</reference>
<name>A0A3B4DPQ9_PYGNA</name>
<evidence type="ECO:0000313" key="1">
    <source>
        <dbReference type="Ensembl" id="ENSPNAP00000025453.2"/>
    </source>
</evidence>